<gene>
    <name evidence="2" type="ORF">J3U88_02920</name>
</gene>
<feature type="signal peptide" evidence="1">
    <location>
        <begin position="1"/>
        <end position="18"/>
    </location>
</feature>
<dbReference type="RefSeq" id="WP_207856634.1">
    <property type="nucleotide sequence ID" value="NZ_JAFREP010000002.1"/>
</dbReference>
<reference evidence="2" key="1">
    <citation type="submission" date="2021-03" db="EMBL/GenBank/DDBJ databases">
        <authorList>
            <person name="Wang G."/>
        </authorList>
    </citation>
    <scope>NUCLEOTIDE SEQUENCE</scope>
    <source>
        <strain evidence="2">KCTC 12899</strain>
    </source>
</reference>
<dbReference type="AlphaFoldDB" id="A0A8J7U2M0"/>
<protein>
    <submittedName>
        <fullName evidence="2">Aryl-sulfate sulfotransferase</fullName>
    </submittedName>
</protein>
<dbReference type="EMBL" id="JAFREP010000002">
    <property type="protein sequence ID" value="MBO1317398.1"/>
    <property type="molecule type" value="Genomic_DNA"/>
</dbReference>
<dbReference type="InterPro" id="IPR053143">
    <property type="entry name" value="Arylsulfate_ST"/>
</dbReference>
<accession>A0A8J7U2M0</accession>
<comment type="caution">
    <text evidence="2">The sequence shown here is derived from an EMBL/GenBank/DDBJ whole genome shotgun (WGS) entry which is preliminary data.</text>
</comment>
<proteinExistence type="predicted"/>
<dbReference type="InterPro" id="IPR010262">
    <property type="entry name" value="Arylsulfotransferase_bact"/>
</dbReference>
<sequence>MNLRSFFVACLFLIPAFAAEPAPGLNLFSPNSETTTYLMDNDGNIVQTWESAYRAGLIAYLLDNGNILRAGKINDPYFDGGGAGGIVEEITPEGEVVWSFELTEFVGLLHHDIEVMPNGNILMIAWELISEEEALAAGRTRANLGAGEIWADTIIEVARNGSGGEIVWRWRVWDHLVQDVAERRPNFGNPADNPRRIDVNYLGSGRTDQADWNHSNGIDYNADLDQILVSVRNFSELWVIDHGTTTEEAATGSGGRYGHGGDLLYRWGNPAAYGRGTVDDQILFVQHDAKWIPEGYPGAGNILVFNNGDGRPDGDYSSVDEFTPAMRPDGSYITPITRAFGPRAPVWSYTGSPREAFYASFISGAQRLSNGNTLITDGPAGVFFEVDAEGNEVWRFAYGSNVFRVHRHEAL</sequence>
<name>A0A8J7U2M0_9BACT</name>
<evidence type="ECO:0000313" key="3">
    <source>
        <dbReference type="Proteomes" id="UP000664417"/>
    </source>
</evidence>
<evidence type="ECO:0000313" key="2">
    <source>
        <dbReference type="EMBL" id="MBO1317398.1"/>
    </source>
</evidence>
<dbReference type="GO" id="GO:0004062">
    <property type="term" value="F:aryl sulfotransferase activity"/>
    <property type="evidence" value="ECO:0007669"/>
    <property type="project" value="InterPro"/>
</dbReference>
<dbReference type="PANTHER" id="PTHR35340">
    <property type="entry name" value="PQQ ENZYME REPEAT PROTEIN-RELATED"/>
    <property type="match status" value="1"/>
</dbReference>
<dbReference type="Pfam" id="PF05935">
    <property type="entry name" value="Arylsulfotrans"/>
    <property type="match status" value="1"/>
</dbReference>
<keyword evidence="3" id="KW-1185">Reference proteome</keyword>
<feature type="chain" id="PRO_5035245491" evidence="1">
    <location>
        <begin position="19"/>
        <end position="411"/>
    </location>
</feature>
<dbReference type="Proteomes" id="UP000664417">
    <property type="component" value="Unassembled WGS sequence"/>
</dbReference>
<evidence type="ECO:0000256" key="1">
    <source>
        <dbReference type="SAM" id="SignalP"/>
    </source>
</evidence>
<dbReference type="PANTHER" id="PTHR35340:SF5">
    <property type="entry name" value="ASST-DOMAIN-CONTAINING PROTEIN"/>
    <property type="match status" value="1"/>
</dbReference>
<organism evidence="2 3">
    <name type="scientific">Acanthopleuribacter pedis</name>
    <dbReference type="NCBI Taxonomy" id="442870"/>
    <lineage>
        <taxon>Bacteria</taxon>
        <taxon>Pseudomonadati</taxon>
        <taxon>Acidobacteriota</taxon>
        <taxon>Holophagae</taxon>
        <taxon>Acanthopleuribacterales</taxon>
        <taxon>Acanthopleuribacteraceae</taxon>
        <taxon>Acanthopleuribacter</taxon>
    </lineage>
</organism>
<keyword evidence="1" id="KW-0732">Signal</keyword>